<evidence type="ECO:0000256" key="3">
    <source>
        <dbReference type="PROSITE-ProRule" id="PRU00023"/>
    </source>
</evidence>
<comment type="caution">
    <text evidence="4">The sequence shown here is derived from an EMBL/GenBank/DDBJ whole genome shotgun (WGS) entry which is preliminary data.</text>
</comment>
<sequence>MLGAIGAIARGDVAGLEAALNDDVVAMRVVSTDPPYDGYFHGATLLHHTAMNPVDARGEVCEMAKLLLDAGADVDAVTLAGPSQPKDIGWTTLGLAATSVSARANGCQKKLMDLLVVRGADLDARNGGPLMGALYYGEIEAARWLVAKGAACDAVAAAGLGDVRRLATFFEAGGLRDGAHSLAHYSQVDLEDEALRTDRAHVLGLALVYAAKNGHVDAIRFLVDDLEAPVNARPFWDYRATPLHWAAHANHLPVATFLLSRRADPGARDACFDATPLAWHRHLHDDQDDPLFEALLAVEEEDEHHQH</sequence>
<dbReference type="GO" id="GO:0045944">
    <property type="term" value="P:positive regulation of transcription by RNA polymerase II"/>
    <property type="evidence" value="ECO:0007669"/>
    <property type="project" value="TreeGrafter"/>
</dbReference>
<dbReference type="InterPro" id="IPR050663">
    <property type="entry name" value="Ankyrin-SOCS_Box"/>
</dbReference>
<dbReference type="SMART" id="SM00248">
    <property type="entry name" value="ANK"/>
    <property type="match status" value="5"/>
</dbReference>
<dbReference type="PROSITE" id="PS50297">
    <property type="entry name" value="ANK_REP_REGION"/>
    <property type="match status" value="1"/>
</dbReference>
<keyword evidence="2 3" id="KW-0040">ANK repeat</keyword>
<dbReference type="GO" id="GO:0005634">
    <property type="term" value="C:nucleus"/>
    <property type="evidence" value="ECO:0007669"/>
    <property type="project" value="TreeGrafter"/>
</dbReference>
<dbReference type="GO" id="GO:0000976">
    <property type="term" value="F:transcription cis-regulatory region binding"/>
    <property type="evidence" value="ECO:0007669"/>
    <property type="project" value="TreeGrafter"/>
</dbReference>
<dbReference type="Pfam" id="PF12796">
    <property type="entry name" value="Ank_2"/>
    <property type="match status" value="1"/>
</dbReference>
<dbReference type="Proteomes" id="UP001230188">
    <property type="component" value="Unassembled WGS sequence"/>
</dbReference>
<dbReference type="Pfam" id="PF00023">
    <property type="entry name" value="Ank"/>
    <property type="match status" value="1"/>
</dbReference>
<dbReference type="AlphaFoldDB" id="A0AAD7U7I3"/>
<proteinExistence type="predicted"/>
<dbReference type="Gene3D" id="1.25.40.20">
    <property type="entry name" value="Ankyrin repeat-containing domain"/>
    <property type="match status" value="2"/>
</dbReference>
<accession>A0AAD7U7I3</accession>
<feature type="repeat" description="ANK" evidence="3">
    <location>
        <begin position="238"/>
        <end position="270"/>
    </location>
</feature>
<evidence type="ECO:0000313" key="5">
    <source>
        <dbReference type="Proteomes" id="UP001230188"/>
    </source>
</evidence>
<dbReference type="SUPFAM" id="SSF48403">
    <property type="entry name" value="Ankyrin repeat"/>
    <property type="match status" value="1"/>
</dbReference>
<evidence type="ECO:0000313" key="4">
    <source>
        <dbReference type="EMBL" id="KAJ8599229.1"/>
    </source>
</evidence>
<name>A0AAD7U7I3_9STRA</name>
<dbReference type="PANTHER" id="PTHR24193">
    <property type="entry name" value="ANKYRIN REPEAT PROTEIN"/>
    <property type="match status" value="1"/>
</dbReference>
<gene>
    <name evidence="4" type="ORF">CTAYLR_006387</name>
</gene>
<protein>
    <submittedName>
        <fullName evidence="4">Uncharacterized protein</fullName>
    </submittedName>
</protein>
<keyword evidence="5" id="KW-1185">Reference proteome</keyword>
<dbReference type="InterPro" id="IPR002110">
    <property type="entry name" value="Ankyrin_rpt"/>
</dbReference>
<evidence type="ECO:0000256" key="2">
    <source>
        <dbReference type="ARBA" id="ARBA00023043"/>
    </source>
</evidence>
<keyword evidence="1" id="KW-0677">Repeat</keyword>
<organism evidence="4 5">
    <name type="scientific">Chrysophaeum taylorii</name>
    <dbReference type="NCBI Taxonomy" id="2483200"/>
    <lineage>
        <taxon>Eukaryota</taxon>
        <taxon>Sar</taxon>
        <taxon>Stramenopiles</taxon>
        <taxon>Ochrophyta</taxon>
        <taxon>Pelagophyceae</taxon>
        <taxon>Pelagomonadales</taxon>
        <taxon>Pelagomonadaceae</taxon>
        <taxon>Chrysophaeum</taxon>
    </lineage>
</organism>
<evidence type="ECO:0000256" key="1">
    <source>
        <dbReference type="ARBA" id="ARBA00022737"/>
    </source>
</evidence>
<dbReference type="InterPro" id="IPR036770">
    <property type="entry name" value="Ankyrin_rpt-contain_sf"/>
</dbReference>
<dbReference type="PANTHER" id="PTHR24193:SF125">
    <property type="entry name" value="PROTEIN FEM-1 HOMOLOG CG6966-LIKE PROTEIN"/>
    <property type="match status" value="1"/>
</dbReference>
<reference evidence="4" key="1">
    <citation type="submission" date="2023-01" db="EMBL/GenBank/DDBJ databases">
        <title>Metagenome sequencing of chrysophaentin producing Chrysophaeum taylorii.</title>
        <authorList>
            <person name="Davison J."/>
            <person name="Bewley C."/>
        </authorList>
    </citation>
    <scope>NUCLEOTIDE SEQUENCE</scope>
    <source>
        <strain evidence="4">NIES-1699</strain>
    </source>
</reference>
<dbReference type="EMBL" id="JAQMWT010000578">
    <property type="protein sequence ID" value="KAJ8599229.1"/>
    <property type="molecule type" value="Genomic_DNA"/>
</dbReference>
<dbReference type="PROSITE" id="PS50088">
    <property type="entry name" value="ANK_REPEAT"/>
    <property type="match status" value="1"/>
</dbReference>